<dbReference type="EMBL" id="JBHFQA010000007">
    <property type="protein sequence ID" value="KAL2096263.1"/>
    <property type="molecule type" value="Genomic_DNA"/>
</dbReference>
<evidence type="ECO:0000256" key="4">
    <source>
        <dbReference type="SAM" id="MobiDB-lite"/>
    </source>
</evidence>
<dbReference type="SMART" id="SM00223">
    <property type="entry name" value="APPLE"/>
    <property type="match status" value="1"/>
</dbReference>
<dbReference type="InterPro" id="IPR001190">
    <property type="entry name" value="SRCR"/>
</dbReference>
<feature type="signal peptide" evidence="5">
    <location>
        <begin position="1"/>
        <end position="19"/>
    </location>
</feature>
<dbReference type="Pfam" id="PF00059">
    <property type="entry name" value="Lectin_C"/>
    <property type="match status" value="3"/>
</dbReference>
<dbReference type="InterPro" id="IPR018378">
    <property type="entry name" value="C-type_lectin_CS"/>
</dbReference>
<dbReference type="CDD" id="cd00037">
    <property type="entry name" value="CLECT"/>
    <property type="match status" value="3"/>
</dbReference>
<dbReference type="Pfam" id="PF00024">
    <property type="entry name" value="PAN_1"/>
    <property type="match status" value="1"/>
</dbReference>
<dbReference type="SMART" id="SM00034">
    <property type="entry name" value="CLECT"/>
    <property type="match status" value="3"/>
</dbReference>
<feature type="chain" id="PRO_5044893529" evidence="5">
    <location>
        <begin position="20"/>
        <end position="828"/>
    </location>
</feature>
<feature type="domain" description="SRCR" evidence="7">
    <location>
        <begin position="27"/>
        <end position="132"/>
    </location>
</feature>
<evidence type="ECO:0000259" key="7">
    <source>
        <dbReference type="PROSITE" id="PS50287"/>
    </source>
</evidence>
<sequence length="828" mass="89774">MFLLLALFLSVGKVNNSLAGGAAAAKVRLVNGDGRCSGRVEVLYKGKWGTVCDDHWGKKEANVVCKELRCGAVVKRIKGKNNKKKQKEPLFGRGSGHMFNVKCTGTESTLKTCTFNRIHNCNHYEDAGVICSGVNSSETSPLPPAVYQRCPLNVTLPAGGAVTLSCLSDCQGGCVRGEEVGLGPGCRVESGRAQLHIGPVRPKDGGYYCNNDTDRRLFTVHFHRDGCISALQHEVMFVGDALLTLKTSSATQCQLACTLHATCQFFSFLAPEEADGHEEKEITSNCTLMTRDSTQNFSVNASVGTTSGFSLKNCTGTVMSPIRNCSLVQQSVSWEEAQRRCNQTHTGLAVIHSEQHLQNALQALGGATGSTWLGLHRQDAGQWRWTNMFEMWQQGFDKVHGCVHSYSGQWLSSVGCDSSIASICQYGESERERCVCVAVFGQSVKVFRYVQEGRTWSDAERFCREEGGDLASILTQQEHAAFQEVAQAEGAGQGISIWIGLSRRDSTHPWMWSNGKLPMSSAAADGQNCGVFNGTHWRPDNCSHTHTHFLCYQDGNPPSVTDVPTTSTSTPTHTPAAVSTTGTTHTPTHTPAAVATTGTTHTPTHTPAAVATTGTTHTPTHTPAAVATTGTTHTPTHTPAATPPPTSVAPVTCNGSECYLGDLLYVNTSVSWLEALELCKYVCVCVCVCVCVGDLLYVNTSVSWLEALELCKQRGLRMLHILSEDTQTQLNLLLSSLPHAYGTHTHTHSHTHSRGAWVGLERCMINPSAPWEWVESALAFTNWHPDHPRNPCSYHCGLVGALQPGNYTWLDECCSREHPFICQNMTAA</sequence>
<evidence type="ECO:0000256" key="2">
    <source>
        <dbReference type="ARBA" id="ARBA00023157"/>
    </source>
</evidence>
<evidence type="ECO:0000256" key="3">
    <source>
        <dbReference type="PROSITE-ProRule" id="PRU00196"/>
    </source>
</evidence>
<feature type="domain" description="C-type lectin" evidence="6">
    <location>
        <begin position="703"/>
        <end position="823"/>
    </location>
</feature>
<feature type="domain" description="C-type lectin" evidence="6">
    <location>
        <begin position="325"/>
        <end position="425"/>
    </location>
</feature>
<evidence type="ECO:0000259" key="6">
    <source>
        <dbReference type="PROSITE" id="PS50041"/>
    </source>
</evidence>
<dbReference type="PROSITE" id="PS50041">
    <property type="entry name" value="C_TYPE_LECTIN_2"/>
    <property type="match status" value="3"/>
</dbReference>
<comment type="caution">
    <text evidence="9">The sequence shown here is derived from an EMBL/GenBank/DDBJ whole genome shotgun (WGS) entry which is preliminary data.</text>
</comment>
<dbReference type="InterPro" id="IPR036772">
    <property type="entry name" value="SRCR-like_dom_sf"/>
</dbReference>
<evidence type="ECO:0000256" key="1">
    <source>
        <dbReference type="ARBA" id="ARBA00022737"/>
    </source>
</evidence>
<keyword evidence="5" id="KW-0732">Signal</keyword>
<feature type="disulfide bond" evidence="3">
    <location>
        <begin position="103"/>
        <end position="113"/>
    </location>
</feature>
<dbReference type="SUPFAM" id="SSF56487">
    <property type="entry name" value="SRCR-like"/>
    <property type="match status" value="1"/>
</dbReference>
<dbReference type="Gene3D" id="3.50.4.10">
    <property type="entry name" value="Hepatocyte Growth Factor"/>
    <property type="match status" value="1"/>
</dbReference>
<dbReference type="InterPro" id="IPR003609">
    <property type="entry name" value="Pan_app"/>
</dbReference>
<dbReference type="Proteomes" id="UP001591681">
    <property type="component" value="Unassembled WGS sequence"/>
</dbReference>
<comment type="caution">
    <text evidence="3">Lacks conserved residue(s) required for the propagation of feature annotation.</text>
</comment>
<evidence type="ECO:0000256" key="5">
    <source>
        <dbReference type="SAM" id="SignalP"/>
    </source>
</evidence>
<feature type="domain" description="Apple" evidence="8">
    <location>
        <begin position="227"/>
        <end position="314"/>
    </location>
</feature>
<dbReference type="InterPro" id="IPR000177">
    <property type="entry name" value="Apple"/>
</dbReference>
<dbReference type="PROSITE" id="PS50948">
    <property type="entry name" value="PAN"/>
    <property type="match status" value="1"/>
</dbReference>
<reference evidence="9 10" key="1">
    <citation type="submission" date="2024-09" db="EMBL/GenBank/DDBJ databases">
        <title>A chromosome-level genome assembly of Gray's grenadier anchovy, Coilia grayii.</title>
        <authorList>
            <person name="Fu Z."/>
        </authorList>
    </citation>
    <scope>NUCLEOTIDE SEQUENCE [LARGE SCALE GENOMIC DNA]</scope>
    <source>
        <strain evidence="9">G4</strain>
        <tissue evidence="9">Muscle</tissue>
    </source>
</reference>
<dbReference type="Pfam" id="PF00530">
    <property type="entry name" value="SRCR"/>
    <property type="match status" value="1"/>
</dbReference>
<dbReference type="PRINTS" id="PR00258">
    <property type="entry name" value="SPERACTRCPTR"/>
</dbReference>
<evidence type="ECO:0000313" key="9">
    <source>
        <dbReference type="EMBL" id="KAL2096263.1"/>
    </source>
</evidence>
<dbReference type="InterPro" id="IPR016187">
    <property type="entry name" value="CTDL_fold"/>
</dbReference>
<dbReference type="PANTHER" id="PTHR45784:SF3">
    <property type="entry name" value="C-TYPE LECTIN DOMAIN FAMILY 4 MEMBER K-LIKE-RELATED"/>
    <property type="match status" value="1"/>
</dbReference>
<evidence type="ECO:0000313" key="10">
    <source>
        <dbReference type="Proteomes" id="UP001591681"/>
    </source>
</evidence>
<dbReference type="PANTHER" id="PTHR45784">
    <property type="entry name" value="C-TYPE LECTIN DOMAIN FAMILY 20 MEMBER A-RELATED"/>
    <property type="match status" value="1"/>
</dbReference>
<name>A0ABD1KAU1_9TELE</name>
<accession>A0ABD1KAU1</accession>
<dbReference type="PROSITE" id="PS50287">
    <property type="entry name" value="SRCR_2"/>
    <property type="match status" value="1"/>
</dbReference>
<dbReference type="SUPFAM" id="SSF56436">
    <property type="entry name" value="C-type lectin-like"/>
    <property type="match status" value="3"/>
</dbReference>
<feature type="region of interest" description="Disordered" evidence="4">
    <location>
        <begin position="560"/>
        <end position="590"/>
    </location>
</feature>
<dbReference type="SMART" id="SM00202">
    <property type="entry name" value="SR"/>
    <property type="match status" value="1"/>
</dbReference>
<gene>
    <name evidence="9" type="ORF">ACEWY4_008411</name>
</gene>
<keyword evidence="2 3" id="KW-1015">Disulfide bond</keyword>
<protein>
    <submittedName>
        <fullName evidence="9">Uncharacterized protein</fullName>
    </submittedName>
</protein>
<proteinExistence type="predicted"/>
<evidence type="ECO:0000259" key="8">
    <source>
        <dbReference type="PROSITE" id="PS50948"/>
    </source>
</evidence>
<organism evidence="9 10">
    <name type="scientific">Coilia grayii</name>
    <name type="common">Gray's grenadier anchovy</name>
    <dbReference type="NCBI Taxonomy" id="363190"/>
    <lineage>
        <taxon>Eukaryota</taxon>
        <taxon>Metazoa</taxon>
        <taxon>Chordata</taxon>
        <taxon>Craniata</taxon>
        <taxon>Vertebrata</taxon>
        <taxon>Euteleostomi</taxon>
        <taxon>Actinopterygii</taxon>
        <taxon>Neopterygii</taxon>
        <taxon>Teleostei</taxon>
        <taxon>Clupei</taxon>
        <taxon>Clupeiformes</taxon>
        <taxon>Clupeoidei</taxon>
        <taxon>Engraulidae</taxon>
        <taxon>Coilinae</taxon>
        <taxon>Coilia</taxon>
    </lineage>
</organism>
<keyword evidence="10" id="KW-1185">Reference proteome</keyword>
<dbReference type="InterPro" id="IPR016186">
    <property type="entry name" value="C-type_lectin-like/link_sf"/>
</dbReference>
<dbReference type="PROSITE" id="PS00615">
    <property type="entry name" value="C_TYPE_LECTIN_1"/>
    <property type="match status" value="1"/>
</dbReference>
<feature type="domain" description="C-type lectin" evidence="6">
    <location>
        <begin position="442"/>
        <end position="543"/>
    </location>
</feature>
<keyword evidence="1" id="KW-0677">Repeat</keyword>
<dbReference type="InterPro" id="IPR001304">
    <property type="entry name" value="C-type_lectin-like"/>
</dbReference>
<dbReference type="AlphaFoldDB" id="A0ABD1KAU1"/>
<dbReference type="Gene3D" id="3.10.250.10">
    <property type="entry name" value="SRCR-like domain"/>
    <property type="match status" value="1"/>
</dbReference>
<dbReference type="FunFam" id="3.10.250.10:FF:000009">
    <property type="entry name" value="WC1"/>
    <property type="match status" value="1"/>
</dbReference>
<dbReference type="Gene3D" id="3.10.100.10">
    <property type="entry name" value="Mannose-Binding Protein A, subunit A"/>
    <property type="match status" value="3"/>
</dbReference>